<dbReference type="PANTHER" id="PTHR47747">
    <property type="entry name" value="RIBONUCLEASE P PROTEIN SUBUNIT P38-LIKE PROTEIN"/>
    <property type="match status" value="1"/>
</dbReference>
<proteinExistence type="predicted"/>
<accession>A0ABP1A099</accession>
<feature type="compositionally biased region" description="Basic and acidic residues" evidence="2">
    <location>
        <begin position="397"/>
        <end position="415"/>
    </location>
</feature>
<feature type="compositionally biased region" description="Polar residues" evidence="2">
    <location>
        <begin position="763"/>
        <end position="778"/>
    </location>
</feature>
<evidence type="ECO:0000256" key="2">
    <source>
        <dbReference type="SAM" id="MobiDB-lite"/>
    </source>
</evidence>
<sequence>MESPEVEVSTTEIELYDCCKPLEIMSPAAMDHDLTPGRRNLMNKYLSLKENEPWPLLAEYFGVALAFAALGALIRGLKYGSQGSSTEAAESVKLSLKLQRVALQAMLKGAMERLQCLAQNAQDLKQRLKESTDARTEERTAWEIDKTNLLQKIADAKMDVAEMKRRREEDAKANEKVVQIYASQEQNWRSESKKLRHEIDLLRNDLLKKEVSGFFINPRSSTPGAGTRSSARCCEECKAKAKHLKELEETLSEKEFLMMRAIEEAQSEEQERNELAGKLVKAEAIAAELRERIATDDSNKRQQQQAFMAQIAAKQQETERKLEAALEHLEKAKADIVAVTQNRDATIAKLLLDLATLQKDLDDKEEVIRVMLLRASIEREEKEELAREVSQSKALRKQAESEKERWKRLADERGRCTSSSSSSSGSGSSGKQDAAVRPSRRSLGSRTDLDKLVDLRKAHAEELQSMRSLYGRQIEALDSEIEMYKTKILQLEEVVVELQHTDVQEQERKRPERQCPAELAKQLPEPHAESSTPVQRSWRASNFEEPMKDPAFKEWLEVVKGRHTAHLEDRHWHEVQAFERQMRVKDEKIGVFRSQLLAMEAETKKLKSELETLRGQSSTKDKCRSEVTDEKNNQTIFSMNKCVRNLDGDYGPNVVVNTEVSSDVKLEQDMVELLNLEIAGAMKKLEEKDMEHQANLLKMAENAEAELRQKDIQLAVVEAELCQMQKRFEERSSGLKASTGICQEKIIMTKNNHDQESLLEKVQFSSTGGENQTQPNGDSENKAEGLVHPPAATFNSHRLHSADSLLEEEKAMILSPADVATNDILHLQDHNVLSDDKETTGSPLQVVGLEKVGKTNIVPAELSHTVLIEKHPKSLSRLHKKTILAADLQTKGGKSLTKQPSSPFRAADHFPTSRKKMYSPSLVQAPHLQSFKPIRKDLFQSLEKKKLPDKHRPQPNLSKDRQTHLSPRTKSTIIKRKDSQTREEIQLLGLALEVRKIEQQLAMMNKAPATCKTEAHHKPLKAQGRLQTKAVTPRKKTRQYAALAGKVNQLAKQIGLTNESLEATMNSPEEQDPLTTELYLPKNHLFTQEPSSSELILLQQRAEAVSENLAAIQAKFSNESRANIFAKDAAPSICKGPLVDTVRAHLSQVQLALSLKMACNVTVPEGHTYLDKTHQVLIEVHAGCFQEDLKGVARFDRQDSKLSNQEAHSQSVIGKQAQAILRRQEPTVELQR</sequence>
<organism evidence="3 4">
    <name type="scientific">Sphagnum jensenii</name>
    <dbReference type="NCBI Taxonomy" id="128206"/>
    <lineage>
        <taxon>Eukaryota</taxon>
        <taxon>Viridiplantae</taxon>
        <taxon>Streptophyta</taxon>
        <taxon>Embryophyta</taxon>
        <taxon>Bryophyta</taxon>
        <taxon>Sphagnophytina</taxon>
        <taxon>Sphagnopsida</taxon>
        <taxon>Sphagnales</taxon>
        <taxon>Sphagnaceae</taxon>
        <taxon>Sphagnum</taxon>
    </lineage>
</organism>
<feature type="coiled-coil region" evidence="1">
    <location>
        <begin position="474"/>
        <end position="501"/>
    </location>
</feature>
<feature type="region of interest" description="Disordered" evidence="2">
    <location>
        <begin position="945"/>
        <end position="979"/>
    </location>
</feature>
<name>A0ABP1A099_9BRYO</name>
<dbReference type="PANTHER" id="PTHR47747:SF2">
    <property type="entry name" value="RIBONUCLEASE P PROTEIN SUBUNIT P38-LIKE PROTEIN"/>
    <property type="match status" value="1"/>
</dbReference>
<feature type="region of interest" description="Disordered" evidence="2">
    <location>
        <begin position="1014"/>
        <end position="1034"/>
    </location>
</feature>
<comment type="caution">
    <text evidence="3">The sequence shown here is derived from an EMBL/GenBank/DDBJ whole genome shotgun (WGS) entry which is preliminary data.</text>
</comment>
<keyword evidence="1" id="KW-0175">Coiled coil</keyword>
<protein>
    <submittedName>
        <fullName evidence="3">Uncharacterized protein</fullName>
    </submittedName>
</protein>
<reference evidence="3" key="1">
    <citation type="submission" date="2024-03" db="EMBL/GenBank/DDBJ databases">
        <authorList>
            <consortium name="ELIXIR-Norway"/>
            <consortium name="Elixir Norway"/>
        </authorList>
    </citation>
    <scope>NUCLEOTIDE SEQUENCE</scope>
</reference>
<evidence type="ECO:0000313" key="4">
    <source>
        <dbReference type="Proteomes" id="UP001497522"/>
    </source>
</evidence>
<feature type="coiled-coil region" evidence="1">
    <location>
        <begin position="107"/>
        <end position="205"/>
    </location>
</feature>
<feature type="region of interest" description="Disordered" evidence="2">
    <location>
        <begin position="383"/>
        <end position="443"/>
    </location>
</feature>
<feature type="region of interest" description="Disordered" evidence="2">
    <location>
        <begin position="889"/>
        <end position="919"/>
    </location>
</feature>
<keyword evidence="4" id="KW-1185">Reference proteome</keyword>
<evidence type="ECO:0000313" key="3">
    <source>
        <dbReference type="EMBL" id="CAK9855752.1"/>
    </source>
</evidence>
<gene>
    <name evidence="3" type="ORF">CSSPJE1EN2_LOCUS25684</name>
</gene>
<dbReference type="EMBL" id="CAXHBF010000282">
    <property type="protein sequence ID" value="CAK9855752.1"/>
    <property type="molecule type" value="Genomic_DNA"/>
</dbReference>
<feature type="compositionally biased region" description="Basic and acidic residues" evidence="2">
    <location>
        <begin position="945"/>
        <end position="963"/>
    </location>
</feature>
<evidence type="ECO:0000256" key="1">
    <source>
        <dbReference type="SAM" id="Coils"/>
    </source>
</evidence>
<feature type="coiled-coil region" evidence="1">
    <location>
        <begin position="671"/>
        <end position="720"/>
    </location>
</feature>
<feature type="region of interest" description="Disordered" evidence="2">
    <location>
        <begin position="763"/>
        <end position="787"/>
    </location>
</feature>
<dbReference type="Proteomes" id="UP001497522">
    <property type="component" value="Unassembled WGS sequence"/>
</dbReference>
<feature type="compositionally biased region" description="Low complexity" evidence="2">
    <location>
        <begin position="418"/>
        <end position="430"/>
    </location>
</feature>